<evidence type="ECO:0000313" key="8">
    <source>
        <dbReference type="Proteomes" id="UP001497497"/>
    </source>
</evidence>
<dbReference type="Pfam" id="PF00001">
    <property type="entry name" value="7tm_1"/>
    <property type="match status" value="1"/>
</dbReference>
<evidence type="ECO:0000256" key="1">
    <source>
        <dbReference type="ARBA" id="ARBA00004370"/>
    </source>
</evidence>
<keyword evidence="2 5" id="KW-0812">Transmembrane</keyword>
<comment type="caution">
    <text evidence="7">The sequence shown here is derived from an EMBL/GenBank/DDBJ whole genome shotgun (WGS) entry which is preliminary data.</text>
</comment>
<feature type="transmembrane region" description="Helical" evidence="5">
    <location>
        <begin position="205"/>
        <end position="223"/>
    </location>
</feature>
<keyword evidence="4 5" id="KW-0472">Membrane</keyword>
<dbReference type="GO" id="GO:0004930">
    <property type="term" value="F:G protein-coupled receptor activity"/>
    <property type="evidence" value="ECO:0007669"/>
    <property type="project" value="InterPro"/>
</dbReference>
<comment type="subcellular location">
    <subcellularLocation>
        <location evidence="1">Membrane</location>
    </subcellularLocation>
</comment>
<evidence type="ECO:0000313" key="7">
    <source>
        <dbReference type="EMBL" id="CAL1529158.1"/>
    </source>
</evidence>
<dbReference type="SUPFAM" id="SSF81321">
    <property type="entry name" value="Family A G protein-coupled receptor-like"/>
    <property type="match status" value="1"/>
</dbReference>
<reference evidence="7 8" key="1">
    <citation type="submission" date="2024-04" db="EMBL/GenBank/DDBJ databases">
        <authorList>
            <consortium name="Genoscope - CEA"/>
            <person name="William W."/>
        </authorList>
    </citation>
    <scope>NUCLEOTIDE SEQUENCE [LARGE SCALE GENOMIC DNA]</scope>
</reference>
<keyword evidence="3 5" id="KW-1133">Transmembrane helix</keyword>
<keyword evidence="8" id="KW-1185">Reference proteome</keyword>
<dbReference type="Proteomes" id="UP001497497">
    <property type="component" value="Unassembled WGS sequence"/>
</dbReference>
<dbReference type="AlphaFoldDB" id="A0AAV2H6F7"/>
<feature type="transmembrane region" description="Helical" evidence="5">
    <location>
        <begin position="103"/>
        <end position="120"/>
    </location>
</feature>
<dbReference type="InterPro" id="IPR017452">
    <property type="entry name" value="GPCR_Rhodpsn_7TM"/>
</dbReference>
<dbReference type="PANTHER" id="PTHR46641:SF2">
    <property type="entry name" value="FMRFAMIDE RECEPTOR"/>
    <property type="match status" value="1"/>
</dbReference>
<evidence type="ECO:0000256" key="4">
    <source>
        <dbReference type="ARBA" id="ARBA00023136"/>
    </source>
</evidence>
<feature type="transmembrane region" description="Helical" evidence="5">
    <location>
        <begin position="243"/>
        <end position="269"/>
    </location>
</feature>
<gene>
    <name evidence="7" type="ORF">GSLYS_00003313001</name>
</gene>
<proteinExistence type="predicted"/>
<dbReference type="GO" id="GO:0016020">
    <property type="term" value="C:membrane"/>
    <property type="evidence" value="ECO:0007669"/>
    <property type="project" value="UniProtKB-SubCell"/>
</dbReference>
<evidence type="ECO:0000256" key="3">
    <source>
        <dbReference type="ARBA" id="ARBA00022989"/>
    </source>
</evidence>
<sequence>MLVLFRHGMDDSTNIVLFGLSGADMVYSCSETYYRLMYITARLNILLGYRLSSFYLAIFIFISAYGTCTSVWLVSLISIERMIAVCFPFQVSRLMSPTRMRCMVVFVFTFVAVLYSPWYGRYYLEYALDRRNNKTFLTYFERKGYSDNKWWINIILDHILPAFASPVPMVTILMCTFATIIKLFKANTDIGRLSTSRTKRVNEMRSIKISLTICCCMAFSILVPNAWFDAFSSFGVAYIPLDVIIILRSFTQLVVQINATMNFFIYVALSPKFKSTCFNLIQCK</sequence>
<dbReference type="PANTHER" id="PTHR46641">
    <property type="entry name" value="FMRFAMIDE RECEPTOR-RELATED"/>
    <property type="match status" value="1"/>
</dbReference>
<dbReference type="EMBL" id="CAXITT010000043">
    <property type="protein sequence ID" value="CAL1529158.1"/>
    <property type="molecule type" value="Genomic_DNA"/>
</dbReference>
<dbReference type="InterPro" id="IPR000276">
    <property type="entry name" value="GPCR_Rhodpsn"/>
</dbReference>
<evidence type="ECO:0000256" key="2">
    <source>
        <dbReference type="ARBA" id="ARBA00022692"/>
    </source>
</evidence>
<dbReference type="Gene3D" id="1.20.1070.10">
    <property type="entry name" value="Rhodopsin 7-helix transmembrane proteins"/>
    <property type="match status" value="1"/>
</dbReference>
<organism evidence="7 8">
    <name type="scientific">Lymnaea stagnalis</name>
    <name type="common">Great pond snail</name>
    <name type="synonym">Helix stagnalis</name>
    <dbReference type="NCBI Taxonomy" id="6523"/>
    <lineage>
        <taxon>Eukaryota</taxon>
        <taxon>Metazoa</taxon>
        <taxon>Spiralia</taxon>
        <taxon>Lophotrochozoa</taxon>
        <taxon>Mollusca</taxon>
        <taxon>Gastropoda</taxon>
        <taxon>Heterobranchia</taxon>
        <taxon>Euthyneura</taxon>
        <taxon>Panpulmonata</taxon>
        <taxon>Hygrophila</taxon>
        <taxon>Lymnaeoidea</taxon>
        <taxon>Lymnaeidae</taxon>
        <taxon>Lymnaea</taxon>
    </lineage>
</organism>
<feature type="transmembrane region" description="Helical" evidence="5">
    <location>
        <begin position="159"/>
        <end position="184"/>
    </location>
</feature>
<dbReference type="InterPro" id="IPR052954">
    <property type="entry name" value="GPCR-Ligand_Int"/>
</dbReference>
<dbReference type="PROSITE" id="PS50262">
    <property type="entry name" value="G_PROTEIN_RECEP_F1_2"/>
    <property type="match status" value="1"/>
</dbReference>
<feature type="domain" description="G-protein coupled receptors family 1 profile" evidence="6">
    <location>
        <begin position="1"/>
        <end position="266"/>
    </location>
</feature>
<protein>
    <recommendedName>
        <fullName evidence="6">G-protein coupled receptors family 1 profile domain-containing protein</fullName>
    </recommendedName>
</protein>
<evidence type="ECO:0000259" key="6">
    <source>
        <dbReference type="PROSITE" id="PS50262"/>
    </source>
</evidence>
<name>A0AAV2H6F7_LYMST</name>
<accession>A0AAV2H6F7</accession>
<dbReference type="PRINTS" id="PR00237">
    <property type="entry name" value="GPCRRHODOPSN"/>
</dbReference>
<evidence type="ECO:0000256" key="5">
    <source>
        <dbReference type="SAM" id="Phobius"/>
    </source>
</evidence>
<feature type="transmembrane region" description="Helical" evidence="5">
    <location>
        <begin position="46"/>
        <end position="65"/>
    </location>
</feature>